<organism evidence="2 3">
    <name type="scientific">Colocasia esculenta</name>
    <name type="common">Wild taro</name>
    <name type="synonym">Arum esculentum</name>
    <dbReference type="NCBI Taxonomy" id="4460"/>
    <lineage>
        <taxon>Eukaryota</taxon>
        <taxon>Viridiplantae</taxon>
        <taxon>Streptophyta</taxon>
        <taxon>Embryophyta</taxon>
        <taxon>Tracheophyta</taxon>
        <taxon>Spermatophyta</taxon>
        <taxon>Magnoliopsida</taxon>
        <taxon>Liliopsida</taxon>
        <taxon>Araceae</taxon>
        <taxon>Aroideae</taxon>
        <taxon>Colocasieae</taxon>
        <taxon>Colocasia</taxon>
    </lineage>
</organism>
<feature type="region of interest" description="Disordered" evidence="1">
    <location>
        <begin position="119"/>
        <end position="144"/>
    </location>
</feature>
<accession>A0A843TWH5</accession>
<sequence length="144" mass="16042">MRERGKSSGARVLSPDPEKATHLVSHWEPEGDIGIQKSEGDSRLVAFTRHRQSRTDTKDACHVYQTASGATRWEGDIGYVAFKKATHPLSQSIKPEGDIGRRHRVCRNMKQNQTLLTIRTTSRQSPCRDPEDGAKGPRGPGCYT</sequence>
<keyword evidence="3" id="KW-1185">Reference proteome</keyword>
<gene>
    <name evidence="2" type="ORF">Taro_007998</name>
</gene>
<name>A0A843TWH5_COLES</name>
<feature type="region of interest" description="Disordered" evidence="1">
    <location>
        <begin position="1"/>
        <end position="22"/>
    </location>
</feature>
<dbReference type="Proteomes" id="UP000652761">
    <property type="component" value="Unassembled WGS sequence"/>
</dbReference>
<feature type="non-terminal residue" evidence="2">
    <location>
        <position position="144"/>
    </location>
</feature>
<evidence type="ECO:0000256" key="1">
    <source>
        <dbReference type="SAM" id="MobiDB-lite"/>
    </source>
</evidence>
<dbReference type="EMBL" id="NMUH01000258">
    <property type="protein sequence ID" value="MQL75631.1"/>
    <property type="molecule type" value="Genomic_DNA"/>
</dbReference>
<proteinExistence type="predicted"/>
<feature type="compositionally biased region" description="Basic and acidic residues" evidence="1">
    <location>
        <begin position="126"/>
        <end position="135"/>
    </location>
</feature>
<dbReference type="AlphaFoldDB" id="A0A843TWH5"/>
<evidence type="ECO:0000313" key="3">
    <source>
        <dbReference type="Proteomes" id="UP000652761"/>
    </source>
</evidence>
<protein>
    <submittedName>
        <fullName evidence="2">Uncharacterized protein</fullName>
    </submittedName>
</protein>
<evidence type="ECO:0000313" key="2">
    <source>
        <dbReference type="EMBL" id="MQL75631.1"/>
    </source>
</evidence>
<comment type="caution">
    <text evidence="2">The sequence shown here is derived from an EMBL/GenBank/DDBJ whole genome shotgun (WGS) entry which is preliminary data.</text>
</comment>
<reference evidence="2" key="1">
    <citation type="submission" date="2017-07" db="EMBL/GenBank/DDBJ databases">
        <title>Taro Niue Genome Assembly and Annotation.</title>
        <authorList>
            <person name="Atibalentja N."/>
            <person name="Keating K."/>
            <person name="Fields C.J."/>
        </authorList>
    </citation>
    <scope>NUCLEOTIDE SEQUENCE</scope>
    <source>
        <strain evidence="2">Niue_2</strain>
        <tissue evidence="2">Leaf</tissue>
    </source>
</reference>